<dbReference type="Gene3D" id="1.10.287.1490">
    <property type="match status" value="1"/>
</dbReference>
<dbReference type="PROSITE" id="PS51257">
    <property type="entry name" value="PROKAR_LIPOPROTEIN"/>
    <property type="match status" value="1"/>
</dbReference>
<organism evidence="1 2">
    <name type="scientific">Exilibacterium tricleocarpae</name>
    <dbReference type="NCBI Taxonomy" id="2591008"/>
    <lineage>
        <taxon>Bacteria</taxon>
        <taxon>Pseudomonadati</taxon>
        <taxon>Pseudomonadota</taxon>
        <taxon>Gammaproteobacteria</taxon>
        <taxon>Cellvibrionales</taxon>
        <taxon>Cellvibrionaceae</taxon>
        <taxon>Exilibacterium</taxon>
    </lineage>
</organism>
<comment type="caution">
    <text evidence="1">The sequence shown here is derived from an EMBL/GenBank/DDBJ whole genome shotgun (WGS) entry which is preliminary data.</text>
</comment>
<keyword evidence="2" id="KW-1185">Reference proteome</keyword>
<dbReference type="RefSeq" id="WP_142904715.1">
    <property type="nucleotide sequence ID" value="NZ_ML660093.1"/>
</dbReference>
<dbReference type="InterPro" id="IPR021242">
    <property type="entry name" value="DUF2799"/>
</dbReference>
<accession>A0A545TNT3</accession>
<proteinExistence type="predicted"/>
<dbReference type="AlphaFoldDB" id="A0A545TNT3"/>
<reference evidence="1 2" key="1">
    <citation type="submission" date="2019-06" db="EMBL/GenBank/DDBJ databases">
        <title>Whole genome sequence for Cellvibrionaceae sp. R142.</title>
        <authorList>
            <person name="Wang G."/>
        </authorList>
    </citation>
    <scope>NUCLEOTIDE SEQUENCE [LARGE SCALE GENOMIC DNA]</scope>
    <source>
        <strain evidence="1 2">R142</strain>
    </source>
</reference>
<dbReference type="OrthoDB" id="5917215at2"/>
<name>A0A545TNT3_9GAMM</name>
<protein>
    <submittedName>
        <fullName evidence="1">DUF2799 domain-containing protein</fullName>
    </submittedName>
</protein>
<evidence type="ECO:0000313" key="1">
    <source>
        <dbReference type="EMBL" id="TQV78880.1"/>
    </source>
</evidence>
<evidence type="ECO:0000313" key="2">
    <source>
        <dbReference type="Proteomes" id="UP000319732"/>
    </source>
</evidence>
<gene>
    <name evidence="1" type="ORF">FKG94_12740</name>
</gene>
<sequence length="208" mass="23718">MISKNGSIISILLAAALLGGCATMNRSECLSADWRMIGMEDGTRGATADRLGEHRQACAEYGVTPDLFAYQQGREEGLENYCQGASGFYHGKAGHSYKGVCPNYLEGEFLAGYEQGRDLYRIDRDIADIGDTISQRRHKIERLRDRVADKEKALIHDDTDKDQRHALLHDIKKLERRIGHLRGDIYDLEYRRQQLEADYRSLEARVYF</sequence>
<dbReference type="Pfam" id="PF10973">
    <property type="entry name" value="DUF2799"/>
    <property type="match status" value="1"/>
</dbReference>
<dbReference type="Proteomes" id="UP000319732">
    <property type="component" value="Unassembled WGS sequence"/>
</dbReference>
<dbReference type="EMBL" id="VHSG01000012">
    <property type="protein sequence ID" value="TQV78880.1"/>
    <property type="molecule type" value="Genomic_DNA"/>
</dbReference>